<dbReference type="AlphaFoldDB" id="A0A2P5AP73"/>
<dbReference type="PANTHER" id="PTHR34270">
    <property type="entry name" value="PROTEIN RALF-LIKE 15-RELATED"/>
    <property type="match status" value="1"/>
</dbReference>
<comment type="subcellular location">
    <subcellularLocation>
        <location evidence="1">Secreted</location>
    </subcellularLocation>
</comment>
<feature type="region of interest" description="Disordered" evidence="8">
    <location>
        <begin position="70"/>
        <end position="116"/>
    </location>
</feature>
<dbReference type="Pfam" id="PF05498">
    <property type="entry name" value="RALF"/>
    <property type="match status" value="1"/>
</dbReference>
<keyword evidence="11" id="KW-1185">Reference proteome</keyword>
<evidence type="ECO:0000313" key="11">
    <source>
        <dbReference type="Proteomes" id="UP000237105"/>
    </source>
</evidence>
<evidence type="ECO:0000256" key="1">
    <source>
        <dbReference type="ARBA" id="ARBA00004613"/>
    </source>
</evidence>
<keyword evidence="6" id="KW-1015">Disulfide bond</keyword>
<evidence type="ECO:0000256" key="9">
    <source>
        <dbReference type="SAM" id="SignalP"/>
    </source>
</evidence>
<dbReference type="OrthoDB" id="1626802at2759"/>
<keyword evidence="3" id="KW-0964">Secreted</keyword>
<comment type="similarity">
    <text evidence="2">Belongs to the plant rapid alkalinization factor (RALF) family.</text>
</comment>
<comment type="caution">
    <text evidence="10">The sequence shown here is derived from an EMBL/GenBank/DDBJ whole genome shotgun (WGS) entry which is preliminary data.</text>
</comment>
<evidence type="ECO:0000256" key="4">
    <source>
        <dbReference type="ARBA" id="ARBA00022702"/>
    </source>
</evidence>
<protein>
    <submittedName>
        <fullName evidence="10">Rapid ALkalinization Factor</fullName>
    </submittedName>
</protein>
<keyword evidence="4" id="KW-0372">Hormone</keyword>
<organism evidence="10 11">
    <name type="scientific">Parasponia andersonii</name>
    <name type="common">Sponia andersonii</name>
    <dbReference type="NCBI Taxonomy" id="3476"/>
    <lineage>
        <taxon>Eukaryota</taxon>
        <taxon>Viridiplantae</taxon>
        <taxon>Streptophyta</taxon>
        <taxon>Embryophyta</taxon>
        <taxon>Tracheophyta</taxon>
        <taxon>Spermatophyta</taxon>
        <taxon>Magnoliopsida</taxon>
        <taxon>eudicotyledons</taxon>
        <taxon>Gunneridae</taxon>
        <taxon>Pentapetalae</taxon>
        <taxon>rosids</taxon>
        <taxon>fabids</taxon>
        <taxon>Rosales</taxon>
        <taxon>Cannabaceae</taxon>
        <taxon>Parasponia</taxon>
    </lineage>
</organism>
<evidence type="ECO:0000256" key="2">
    <source>
        <dbReference type="ARBA" id="ARBA00009178"/>
    </source>
</evidence>
<evidence type="ECO:0000256" key="7">
    <source>
        <dbReference type="ARBA" id="ARBA00037228"/>
    </source>
</evidence>
<dbReference type="GO" id="GO:0040008">
    <property type="term" value="P:regulation of growth"/>
    <property type="evidence" value="ECO:0007669"/>
    <property type="project" value="UniProtKB-ARBA"/>
</dbReference>
<dbReference type="EMBL" id="JXTB01000499">
    <property type="protein sequence ID" value="PON38317.1"/>
    <property type="molecule type" value="Genomic_DNA"/>
</dbReference>
<evidence type="ECO:0000256" key="6">
    <source>
        <dbReference type="ARBA" id="ARBA00023157"/>
    </source>
</evidence>
<feature type="compositionally biased region" description="Basic and acidic residues" evidence="8">
    <location>
        <begin position="70"/>
        <end position="94"/>
    </location>
</feature>
<accession>A0A2P5AP73</accession>
<evidence type="ECO:0000256" key="8">
    <source>
        <dbReference type="SAM" id="MobiDB-lite"/>
    </source>
</evidence>
<feature type="chain" id="PRO_5015163579" evidence="9">
    <location>
        <begin position="30"/>
        <end position="116"/>
    </location>
</feature>
<dbReference type="GO" id="GO:0005576">
    <property type="term" value="C:extracellular region"/>
    <property type="evidence" value="ECO:0007669"/>
    <property type="project" value="UniProtKB-SubCell"/>
</dbReference>
<dbReference type="GO" id="GO:0005179">
    <property type="term" value="F:hormone activity"/>
    <property type="evidence" value="ECO:0007669"/>
    <property type="project" value="UniProtKB-KW"/>
</dbReference>
<feature type="signal peptide" evidence="9">
    <location>
        <begin position="1"/>
        <end position="29"/>
    </location>
</feature>
<evidence type="ECO:0000256" key="3">
    <source>
        <dbReference type="ARBA" id="ARBA00022525"/>
    </source>
</evidence>
<keyword evidence="5 9" id="KW-0732">Signal</keyword>
<name>A0A2P5AP73_PARAD</name>
<gene>
    <name evidence="10" type="ORF">PanWU01x14_313450</name>
</gene>
<dbReference type="PANTHER" id="PTHR34270:SF3">
    <property type="entry name" value="PROTEIN RALF-LIKE 16-RELATED"/>
    <property type="match status" value="1"/>
</dbReference>
<dbReference type="InterPro" id="IPR008801">
    <property type="entry name" value="RALF"/>
</dbReference>
<proteinExistence type="inferred from homology"/>
<evidence type="ECO:0000256" key="5">
    <source>
        <dbReference type="ARBA" id="ARBA00022729"/>
    </source>
</evidence>
<comment type="function">
    <text evidence="7">Cell signaling peptide that may regulate plant stress, growth, and development. Mediates a rapid alkalinization of extracellular space by mediating a transient increase in the cytoplasmic Ca(2+) concentration leading to a calcium-dependent signaling events through a cell surface receptor and a concomitant activation of some intracellular mitogen-activated protein kinases.</text>
</comment>
<dbReference type="Proteomes" id="UP000237105">
    <property type="component" value="Unassembled WGS sequence"/>
</dbReference>
<evidence type="ECO:0000313" key="10">
    <source>
        <dbReference type="EMBL" id="PON38317.1"/>
    </source>
</evidence>
<reference evidence="11" key="1">
    <citation type="submission" date="2016-06" db="EMBL/GenBank/DDBJ databases">
        <title>Parallel loss of symbiosis genes in relatives of nitrogen-fixing non-legume Parasponia.</title>
        <authorList>
            <person name="Van Velzen R."/>
            <person name="Holmer R."/>
            <person name="Bu F."/>
            <person name="Rutten L."/>
            <person name="Van Zeijl A."/>
            <person name="Liu W."/>
            <person name="Santuari L."/>
            <person name="Cao Q."/>
            <person name="Sharma T."/>
            <person name="Shen D."/>
            <person name="Roswanjaya Y."/>
            <person name="Wardhani T."/>
            <person name="Kalhor M.S."/>
            <person name="Jansen J."/>
            <person name="Van den Hoogen J."/>
            <person name="Gungor B."/>
            <person name="Hartog M."/>
            <person name="Hontelez J."/>
            <person name="Verver J."/>
            <person name="Yang W.-C."/>
            <person name="Schijlen E."/>
            <person name="Repin R."/>
            <person name="Schilthuizen M."/>
            <person name="Schranz E."/>
            <person name="Heidstra R."/>
            <person name="Miyata K."/>
            <person name="Fedorova E."/>
            <person name="Kohlen W."/>
            <person name="Bisseling T."/>
            <person name="Smit S."/>
            <person name="Geurts R."/>
        </authorList>
    </citation>
    <scope>NUCLEOTIDE SEQUENCE [LARGE SCALE GENOMIC DNA]</scope>
    <source>
        <strain evidence="11">cv. WU1-14</strain>
    </source>
</reference>
<sequence length="116" mass="12377">MAICVSKGVIIGCMISSLVCAHLIEGSYAATIGYGAVGRNVAPGCSPKYPQNCGKGPSNNYQRGCEREEECREHQVPPGTGDDRDGYKVRKIDVGHNGPVHRHDDPDAAQKSGLPR</sequence>